<evidence type="ECO:0000259" key="15">
    <source>
        <dbReference type="Pfam" id="PF05173"/>
    </source>
</evidence>
<evidence type="ECO:0000256" key="13">
    <source>
        <dbReference type="HAMAP-Rule" id="MF_00102"/>
    </source>
</evidence>
<dbReference type="EMBL" id="FLYE01000012">
    <property type="protein sequence ID" value="SCA56487.1"/>
    <property type="molecule type" value="Genomic_DNA"/>
</dbReference>
<dbReference type="SUPFAM" id="SSF55347">
    <property type="entry name" value="Glyceraldehyde-3-phosphate dehydrogenase-like, C-terminal domain"/>
    <property type="match status" value="1"/>
</dbReference>
<comment type="caution">
    <text evidence="13">Lacks conserved residue(s) required for the propagation of feature annotation.</text>
</comment>
<dbReference type="Gene3D" id="3.40.50.720">
    <property type="entry name" value="NAD(P)-binding Rossmann-like Domain"/>
    <property type="match status" value="1"/>
</dbReference>
<organism evidence="16 17">
    <name type="scientific">Candidatus Terasakiella magnetica</name>
    <dbReference type="NCBI Taxonomy" id="1867952"/>
    <lineage>
        <taxon>Bacteria</taxon>
        <taxon>Pseudomonadati</taxon>
        <taxon>Pseudomonadota</taxon>
        <taxon>Alphaproteobacteria</taxon>
        <taxon>Rhodospirillales</taxon>
        <taxon>Terasakiellaceae</taxon>
        <taxon>Terasakiella</taxon>
    </lineage>
</organism>
<evidence type="ECO:0000313" key="16">
    <source>
        <dbReference type="EMBL" id="SCA56487.1"/>
    </source>
</evidence>
<comment type="catalytic activity">
    <reaction evidence="11 13">
        <text>(S)-2,3,4,5-tetrahydrodipicolinate + NADP(+) + H2O = (2S,4S)-4-hydroxy-2,3,4,5-tetrahydrodipicolinate + NADPH + H(+)</text>
        <dbReference type="Rhea" id="RHEA:35331"/>
        <dbReference type="ChEBI" id="CHEBI:15377"/>
        <dbReference type="ChEBI" id="CHEBI:15378"/>
        <dbReference type="ChEBI" id="CHEBI:16845"/>
        <dbReference type="ChEBI" id="CHEBI:57783"/>
        <dbReference type="ChEBI" id="CHEBI:58349"/>
        <dbReference type="ChEBI" id="CHEBI:67139"/>
        <dbReference type="EC" id="1.17.1.8"/>
    </reaction>
</comment>
<dbReference type="GO" id="GO:0016726">
    <property type="term" value="F:oxidoreductase activity, acting on CH or CH2 groups, NAD or NADP as acceptor"/>
    <property type="evidence" value="ECO:0007669"/>
    <property type="project" value="UniProtKB-UniRule"/>
</dbReference>
<evidence type="ECO:0000259" key="14">
    <source>
        <dbReference type="Pfam" id="PF01113"/>
    </source>
</evidence>
<dbReference type="PANTHER" id="PTHR20836">
    <property type="entry name" value="DIHYDRODIPICOLINATE REDUCTASE"/>
    <property type="match status" value="1"/>
</dbReference>
<dbReference type="EC" id="1.17.1.8" evidence="10 13"/>
<keyword evidence="6 13" id="KW-0560">Oxidoreductase</keyword>
<dbReference type="AlphaFoldDB" id="A0A1C3RGR4"/>
<keyword evidence="17" id="KW-1185">Reference proteome</keyword>
<keyword evidence="8 13" id="KW-0457">Lysine biosynthesis</keyword>
<dbReference type="GO" id="GO:0051287">
    <property type="term" value="F:NAD binding"/>
    <property type="evidence" value="ECO:0007669"/>
    <property type="project" value="UniProtKB-UniRule"/>
</dbReference>
<dbReference type="NCBIfam" id="TIGR00036">
    <property type="entry name" value="dapB"/>
    <property type="match status" value="1"/>
</dbReference>
<feature type="domain" description="Dihydrodipicolinate reductase N-terminal" evidence="14">
    <location>
        <begin position="1"/>
        <end position="124"/>
    </location>
</feature>
<dbReference type="FunFam" id="3.30.360.10:FF:000004">
    <property type="entry name" value="4-hydroxy-tetrahydrodipicolinate reductase"/>
    <property type="match status" value="1"/>
</dbReference>
<protein>
    <recommendedName>
        <fullName evidence="10 13">4-hydroxy-tetrahydrodipicolinate reductase</fullName>
        <shortName evidence="13">HTPA reductase</shortName>
        <ecNumber evidence="10 13">1.17.1.8</ecNumber>
    </recommendedName>
</protein>
<sequence length="267" mass="27782">MKIGIVGCAGRMGRMLVQAVVNQDGAELAGGTEMESSPFIGHDPAVVAGEVPCGASITSDADKLFADCDAVIDFTIPAATVEHAKLAAKHNTNLVIGTTGLSADDQAIIAEAAKSVTIIQAPNMSLGVNLAFAVTEKVASMLNDEWDIEVVEMHHKHKVDAPSGTALGLGRAAAAGRKVNLDEVADKVRDGHTGERKKGDIGFATLRGGDVVGDHTVIFAIEGERFEITHKASSRVIFARGAVTGALWTGKADAGLFDMQDVLGLKE</sequence>
<dbReference type="PIRSF" id="PIRSF000161">
    <property type="entry name" value="DHPR"/>
    <property type="match status" value="1"/>
</dbReference>
<evidence type="ECO:0000256" key="9">
    <source>
        <dbReference type="ARBA" id="ARBA00037922"/>
    </source>
</evidence>
<comment type="function">
    <text evidence="13">Catalyzes the conversion of 4-hydroxy-tetrahydrodipicolinate (HTPA) to tetrahydrodipicolinate.</text>
</comment>
<feature type="binding site" evidence="13">
    <location>
        <begin position="121"/>
        <end position="124"/>
    </location>
    <ligand>
        <name>NAD(+)</name>
        <dbReference type="ChEBI" id="CHEBI:57540"/>
    </ligand>
</feature>
<evidence type="ECO:0000256" key="7">
    <source>
        <dbReference type="ARBA" id="ARBA00023027"/>
    </source>
</evidence>
<comment type="catalytic activity">
    <reaction evidence="12 13">
        <text>(S)-2,3,4,5-tetrahydrodipicolinate + NAD(+) + H2O = (2S,4S)-4-hydroxy-2,3,4,5-tetrahydrodipicolinate + NADH + H(+)</text>
        <dbReference type="Rhea" id="RHEA:35323"/>
        <dbReference type="ChEBI" id="CHEBI:15377"/>
        <dbReference type="ChEBI" id="CHEBI:15378"/>
        <dbReference type="ChEBI" id="CHEBI:16845"/>
        <dbReference type="ChEBI" id="CHEBI:57540"/>
        <dbReference type="ChEBI" id="CHEBI:57945"/>
        <dbReference type="ChEBI" id="CHEBI:67139"/>
        <dbReference type="EC" id="1.17.1.8"/>
    </reaction>
</comment>
<dbReference type="RefSeq" id="WP_069188571.1">
    <property type="nucleotide sequence ID" value="NZ_FLYE01000012.1"/>
</dbReference>
<evidence type="ECO:0000256" key="10">
    <source>
        <dbReference type="ARBA" id="ARBA00038983"/>
    </source>
</evidence>
<keyword evidence="3 13" id="KW-0028">Amino-acid biosynthesis</keyword>
<feature type="binding site" evidence="13">
    <location>
        <begin position="7"/>
        <end position="12"/>
    </location>
    <ligand>
        <name>NAD(+)</name>
        <dbReference type="ChEBI" id="CHEBI:57540"/>
    </ligand>
</feature>
<dbReference type="Proteomes" id="UP000231658">
    <property type="component" value="Unassembled WGS sequence"/>
</dbReference>
<dbReference type="GO" id="GO:0050661">
    <property type="term" value="F:NADP binding"/>
    <property type="evidence" value="ECO:0007669"/>
    <property type="project" value="UniProtKB-UniRule"/>
</dbReference>
<reference evidence="16 17" key="1">
    <citation type="submission" date="2016-07" db="EMBL/GenBank/DDBJ databases">
        <authorList>
            <person name="Lefevre C.T."/>
        </authorList>
    </citation>
    <scope>NUCLEOTIDE SEQUENCE [LARGE SCALE GENOMIC DNA]</scope>
    <source>
        <strain evidence="16">PR1</strain>
    </source>
</reference>
<feature type="active site" description="Proton donor/acceptor" evidence="13">
    <location>
        <position position="154"/>
    </location>
</feature>
<dbReference type="SUPFAM" id="SSF51735">
    <property type="entry name" value="NAD(P)-binding Rossmann-fold domains"/>
    <property type="match status" value="1"/>
</dbReference>
<keyword evidence="4 13" id="KW-0521">NADP</keyword>
<dbReference type="InterPro" id="IPR000846">
    <property type="entry name" value="DapB_N"/>
</dbReference>
<evidence type="ECO:0000256" key="4">
    <source>
        <dbReference type="ARBA" id="ARBA00022857"/>
    </source>
</evidence>
<dbReference type="OrthoDB" id="9790352at2"/>
<dbReference type="PANTHER" id="PTHR20836:SF0">
    <property type="entry name" value="4-HYDROXY-TETRAHYDRODIPICOLINATE REDUCTASE 1, CHLOROPLASTIC-RELATED"/>
    <property type="match status" value="1"/>
</dbReference>
<dbReference type="STRING" id="1867952.MTBPR1_20335"/>
<evidence type="ECO:0000256" key="6">
    <source>
        <dbReference type="ARBA" id="ARBA00023002"/>
    </source>
</evidence>
<evidence type="ECO:0000256" key="5">
    <source>
        <dbReference type="ARBA" id="ARBA00022915"/>
    </source>
</evidence>
<dbReference type="GO" id="GO:0008839">
    <property type="term" value="F:4-hydroxy-tetrahydrodipicolinate reductase"/>
    <property type="evidence" value="ECO:0007669"/>
    <property type="project" value="UniProtKB-UniRule"/>
</dbReference>
<dbReference type="GO" id="GO:0005737">
    <property type="term" value="C:cytoplasm"/>
    <property type="evidence" value="ECO:0007669"/>
    <property type="project" value="UniProtKB-SubCell"/>
</dbReference>
<dbReference type="Gene3D" id="3.30.360.10">
    <property type="entry name" value="Dihydrodipicolinate Reductase, domain 2"/>
    <property type="match status" value="1"/>
</dbReference>
<dbReference type="Pfam" id="PF05173">
    <property type="entry name" value="DapB_C"/>
    <property type="match status" value="1"/>
</dbReference>
<evidence type="ECO:0000256" key="8">
    <source>
        <dbReference type="ARBA" id="ARBA00023154"/>
    </source>
</evidence>
<proteinExistence type="inferred from homology"/>
<evidence type="ECO:0000256" key="2">
    <source>
        <dbReference type="ARBA" id="ARBA00022490"/>
    </source>
</evidence>
<name>A0A1C3RGR4_9PROT</name>
<feature type="binding site" evidence="13">
    <location>
        <position position="50"/>
    </location>
    <ligand>
        <name>NAD(+)</name>
        <dbReference type="ChEBI" id="CHEBI:57540"/>
    </ligand>
</feature>
<dbReference type="Pfam" id="PF01113">
    <property type="entry name" value="DapB_N"/>
    <property type="match status" value="1"/>
</dbReference>
<feature type="active site" description="Proton donor" evidence="13">
    <location>
        <position position="158"/>
    </location>
</feature>
<keyword evidence="2 13" id="KW-0963">Cytoplasm</keyword>
<feature type="domain" description="Dihydrodipicolinate reductase C-terminal" evidence="15">
    <location>
        <begin position="127"/>
        <end position="263"/>
    </location>
</feature>
<evidence type="ECO:0000313" key="17">
    <source>
        <dbReference type="Proteomes" id="UP000231658"/>
    </source>
</evidence>
<feature type="binding site" evidence="13">
    <location>
        <begin position="97"/>
        <end position="99"/>
    </location>
    <ligand>
        <name>NAD(+)</name>
        <dbReference type="ChEBI" id="CHEBI:57540"/>
    </ligand>
</feature>
<keyword evidence="7 13" id="KW-0520">NAD</keyword>
<comment type="pathway">
    <text evidence="9 13">Amino-acid biosynthesis; L-lysine biosynthesis via DAP pathway; (S)-tetrahydrodipicolinate from L-aspartate: step 4/4.</text>
</comment>
<dbReference type="InterPro" id="IPR022663">
    <property type="entry name" value="DapB_C"/>
</dbReference>
<comment type="subunit">
    <text evidence="13">Homotetramer.</text>
</comment>
<dbReference type="HAMAP" id="MF_00102">
    <property type="entry name" value="DapB"/>
    <property type="match status" value="1"/>
</dbReference>
<dbReference type="GO" id="GO:0019877">
    <property type="term" value="P:diaminopimelate biosynthetic process"/>
    <property type="evidence" value="ECO:0007669"/>
    <property type="project" value="UniProtKB-UniRule"/>
</dbReference>
<evidence type="ECO:0000256" key="11">
    <source>
        <dbReference type="ARBA" id="ARBA00049080"/>
    </source>
</evidence>
<evidence type="ECO:0000256" key="1">
    <source>
        <dbReference type="ARBA" id="ARBA00006642"/>
    </source>
</evidence>
<dbReference type="PROSITE" id="PS01298">
    <property type="entry name" value="DAPB"/>
    <property type="match status" value="1"/>
</dbReference>
<dbReference type="InterPro" id="IPR036291">
    <property type="entry name" value="NAD(P)-bd_dom_sf"/>
</dbReference>
<gene>
    <name evidence="13 16" type="primary">dapB</name>
    <name evidence="16" type="ORF">MTBPR1_20335</name>
</gene>
<dbReference type="GO" id="GO:0009089">
    <property type="term" value="P:lysine biosynthetic process via diaminopimelate"/>
    <property type="evidence" value="ECO:0007669"/>
    <property type="project" value="UniProtKB-UniRule"/>
</dbReference>
<feature type="binding site" evidence="13">
    <location>
        <begin position="164"/>
        <end position="165"/>
    </location>
    <ligand>
        <name>(S)-2,3,4,5-tetrahydrodipicolinate</name>
        <dbReference type="ChEBI" id="CHEBI:16845"/>
    </ligand>
</feature>
<comment type="similarity">
    <text evidence="1 13">Belongs to the DapB family.</text>
</comment>
<feature type="binding site" evidence="13">
    <location>
        <position position="155"/>
    </location>
    <ligand>
        <name>(S)-2,3,4,5-tetrahydrodipicolinate</name>
        <dbReference type="ChEBI" id="CHEBI:16845"/>
    </ligand>
</feature>
<dbReference type="UniPathway" id="UPA00034">
    <property type="reaction ID" value="UER00018"/>
</dbReference>
<dbReference type="InterPro" id="IPR023940">
    <property type="entry name" value="DHDPR_bac"/>
</dbReference>
<comment type="caution">
    <text evidence="13">Was originally thought to be a dihydrodipicolinate reductase (DHDPR), catalyzing the conversion of dihydrodipicolinate to tetrahydrodipicolinate. However, it was shown in E.coli that the substrate of the enzymatic reaction is not dihydrodipicolinate (DHDP) but in fact (2S,4S)-4-hydroxy-2,3,4,5-tetrahydrodipicolinic acid (HTPA), the product released by the DapA-catalyzed reaction.</text>
</comment>
<comment type="subcellular location">
    <subcellularLocation>
        <location evidence="13">Cytoplasm</location>
    </subcellularLocation>
</comment>
<keyword evidence="5 13" id="KW-0220">Diaminopimelate biosynthesis</keyword>
<evidence type="ECO:0000256" key="3">
    <source>
        <dbReference type="ARBA" id="ARBA00022605"/>
    </source>
</evidence>
<evidence type="ECO:0000256" key="12">
    <source>
        <dbReference type="ARBA" id="ARBA00049396"/>
    </source>
</evidence>
<dbReference type="CDD" id="cd02274">
    <property type="entry name" value="DHDPR_N"/>
    <property type="match status" value="1"/>
</dbReference>
<accession>A0A1C3RGR4</accession>
<dbReference type="InterPro" id="IPR022664">
    <property type="entry name" value="DapB_N_CS"/>
</dbReference>